<dbReference type="InterPro" id="IPR012132">
    <property type="entry name" value="GMC_OxRdtase"/>
</dbReference>
<dbReference type="Pfam" id="PF05834">
    <property type="entry name" value="Lycopene_cycl"/>
    <property type="match status" value="1"/>
</dbReference>
<comment type="caution">
    <text evidence="2">The sequence shown here is derived from an EMBL/GenBank/DDBJ whole genome shotgun (WGS) entry which is preliminary data.</text>
</comment>
<evidence type="ECO:0000313" key="3">
    <source>
        <dbReference type="Proteomes" id="UP001390339"/>
    </source>
</evidence>
<dbReference type="PANTHER" id="PTHR11552">
    <property type="entry name" value="GLUCOSE-METHANOL-CHOLINE GMC OXIDOREDUCTASE"/>
    <property type="match status" value="1"/>
</dbReference>
<dbReference type="Gene3D" id="3.50.50.60">
    <property type="entry name" value="FAD/NAD(P)-binding domain"/>
    <property type="match status" value="1"/>
</dbReference>
<dbReference type="SUPFAM" id="SSF51905">
    <property type="entry name" value="FAD/NAD(P)-binding domain"/>
    <property type="match status" value="1"/>
</dbReference>
<organism evidence="2 3">
    <name type="scientific">Apiospora arundinis</name>
    <dbReference type="NCBI Taxonomy" id="335852"/>
    <lineage>
        <taxon>Eukaryota</taxon>
        <taxon>Fungi</taxon>
        <taxon>Dikarya</taxon>
        <taxon>Ascomycota</taxon>
        <taxon>Pezizomycotina</taxon>
        <taxon>Sordariomycetes</taxon>
        <taxon>Xylariomycetidae</taxon>
        <taxon>Amphisphaeriales</taxon>
        <taxon>Apiosporaceae</taxon>
        <taxon>Apiospora</taxon>
    </lineage>
</organism>
<accession>A0ABR2JIK8</accession>
<protein>
    <submittedName>
        <fullName evidence="2">Alcohol oxidase-like protein</fullName>
    </submittedName>
</protein>
<gene>
    <name evidence="2" type="ORF">PGQ11_002497</name>
</gene>
<reference evidence="2 3" key="1">
    <citation type="journal article" date="2024" name="IMA Fungus">
        <title>Apiospora arundinis, a panoply of carbohydrate-active enzymes and secondary metabolites.</title>
        <authorList>
            <person name="Sorensen T."/>
            <person name="Petersen C."/>
            <person name="Muurmann A.T."/>
            <person name="Christiansen J.V."/>
            <person name="Brundto M.L."/>
            <person name="Overgaard C.K."/>
            <person name="Boysen A.T."/>
            <person name="Wollenberg R.D."/>
            <person name="Larsen T.O."/>
            <person name="Sorensen J.L."/>
            <person name="Nielsen K.L."/>
            <person name="Sondergaard T.E."/>
        </authorList>
    </citation>
    <scope>NUCLEOTIDE SEQUENCE [LARGE SCALE GENOMIC DNA]</scope>
    <source>
        <strain evidence="2 3">AAU 773</strain>
    </source>
</reference>
<dbReference type="PANTHER" id="PTHR11552:SF119">
    <property type="entry name" value="GLUCOSE-METHANOL-CHOLINE OXIDOREDUCTASE N-TERMINAL DOMAIN-CONTAINING PROTEIN"/>
    <property type="match status" value="1"/>
</dbReference>
<sequence>MGLNKELPRDITEVDVIVAGRGAAGCIVASRLADANRDLSVLVIESGKNNYHEPIIVHPAFWQSHKVPGNEFTQFYMGSVSDHMSGRRSFVPTGHVFGGGAFINMAVYSRAVLSDAPSHEIVRFLHSSGPY</sequence>
<keyword evidence="3" id="KW-1185">Reference proteome</keyword>
<proteinExistence type="inferred from homology"/>
<evidence type="ECO:0000313" key="2">
    <source>
        <dbReference type="EMBL" id="KAK8877551.1"/>
    </source>
</evidence>
<dbReference type="Proteomes" id="UP001390339">
    <property type="component" value="Unassembled WGS sequence"/>
</dbReference>
<dbReference type="EMBL" id="JAPCWZ010000002">
    <property type="protein sequence ID" value="KAK8877551.1"/>
    <property type="molecule type" value="Genomic_DNA"/>
</dbReference>
<evidence type="ECO:0000256" key="1">
    <source>
        <dbReference type="ARBA" id="ARBA00010790"/>
    </source>
</evidence>
<dbReference type="InterPro" id="IPR036188">
    <property type="entry name" value="FAD/NAD-bd_sf"/>
</dbReference>
<comment type="similarity">
    <text evidence="1">Belongs to the GMC oxidoreductase family.</text>
</comment>
<name>A0ABR2JIK8_9PEZI</name>